<dbReference type="CDD" id="cd07043">
    <property type="entry name" value="STAS_anti-anti-sigma_factors"/>
    <property type="match status" value="1"/>
</dbReference>
<dbReference type="RefSeq" id="WP_380623868.1">
    <property type="nucleotide sequence ID" value="NZ_JBHSDK010000028.1"/>
</dbReference>
<dbReference type="InterPro" id="IPR003658">
    <property type="entry name" value="Anti-sigma_ant"/>
</dbReference>
<reference evidence="5" key="1">
    <citation type="journal article" date="2019" name="Int. J. Syst. Evol. Microbiol.">
        <title>The Global Catalogue of Microorganisms (GCM) 10K type strain sequencing project: providing services to taxonomists for standard genome sequencing and annotation.</title>
        <authorList>
            <consortium name="The Broad Institute Genomics Platform"/>
            <consortium name="The Broad Institute Genome Sequencing Center for Infectious Disease"/>
            <person name="Wu L."/>
            <person name="Ma J."/>
        </authorList>
    </citation>
    <scope>NUCLEOTIDE SEQUENCE [LARGE SCALE GENOMIC DNA]</scope>
    <source>
        <strain evidence="5">IBRC-M 10908</strain>
    </source>
</reference>
<organism evidence="4 5">
    <name type="scientific">Salininema proteolyticum</name>
    <dbReference type="NCBI Taxonomy" id="1607685"/>
    <lineage>
        <taxon>Bacteria</taxon>
        <taxon>Bacillati</taxon>
        <taxon>Actinomycetota</taxon>
        <taxon>Actinomycetes</taxon>
        <taxon>Glycomycetales</taxon>
        <taxon>Glycomycetaceae</taxon>
        <taxon>Salininema</taxon>
    </lineage>
</organism>
<gene>
    <name evidence="4" type="ORF">ACFPET_18385</name>
</gene>
<sequence length="115" mass="12129">MDAGTEPELGLKLSTSGPYAVIAVSGEIDMYTAPQLREAINQTVSGGHDLLAVDLSQVEFCDSTGLGVLVGARRSLTRLGGHLVVVATNKRIEKLLQLTGLDVVLDVRKSVPDAE</sequence>
<dbReference type="Proteomes" id="UP001595823">
    <property type="component" value="Unassembled WGS sequence"/>
</dbReference>
<evidence type="ECO:0000256" key="1">
    <source>
        <dbReference type="ARBA" id="ARBA00009013"/>
    </source>
</evidence>
<dbReference type="InterPro" id="IPR036513">
    <property type="entry name" value="STAS_dom_sf"/>
</dbReference>
<name>A0ABV8U328_9ACTN</name>
<proteinExistence type="inferred from homology"/>
<comment type="similarity">
    <text evidence="1 2">Belongs to the anti-sigma-factor antagonist family.</text>
</comment>
<evidence type="ECO:0000256" key="2">
    <source>
        <dbReference type="RuleBase" id="RU003749"/>
    </source>
</evidence>
<dbReference type="Pfam" id="PF01740">
    <property type="entry name" value="STAS"/>
    <property type="match status" value="1"/>
</dbReference>
<accession>A0ABV8U328</accession>
<dbReference type="InterPro" id="IPR002645">
    <property type="entry name" value="STAS_dom"/>
</dbReference>
<dbReference type="Gene3D" id="3.30.750.24">
    <property type="entry name" value="STAS domain"/>
    <property type="match status" value="1"/>
</dbReference>
<dbReference type="EMBL" id="JBHSDK010000028">
    <property type="protein sequence ID" value="MFC4337174.1"/>
    <property type="molecule type" value="Genomic_DNA"/>
</dbReference>
<comment type="caution">
    <text evidence="4">The sequence shown here is derived from an EMBL/GenBank/DDBJ whole genome shotgun (WGS) entry which is preliminary data.</text>
</comment>
<dbReference type="PROSITE" id="PS50801">
    <property type="entry name" value="STAS"/>
    <property type="match status" value="1"/>
</dbReference>
<evidence type="ECO:0000313" key="4">
    <source>
        <dbReference type="EMBL" id="MFC4337174.1"/>
    </source>
</evidence>
<protein>
    <recommendedName>
        <fullName evidence="2">Anti-sigma factor antagonist</fullName>
    </recommendedName>
</protein>
<evidence type="ECO:0000313" key="5">
    <source>
        <dbReference type="Proteomes" id="UP001595823"/>
    </source>
</evidence>
<dbReference type="PANTHER" id="PTHR33495:SF2">
    <property type="entry name" value="ANTI-SIGMA FACTOR ANTAGONIST TM_1081-RELATED"/>
    <property type="match status" value="1"/>
</dbReference>
<evidence type="ECO:0000259" key="3">
    <source>
        <dbReference type="PROSITE" id="PS50801"/>
    </source>
</evidence>
<dbReference type="SUPFAM" id="SSF52091">
    <property type="entry name" value="SpoIIaa-like"/>
    <property type="match status" value="1"/>
</dbReference>
<keyword evidence="5" id="KW-1185">Reference proteome</keyword>
<dbReference type="NCBIfam" id="TIGR00377">
    <property type="entry name" value="ant_ant_sig"/>
    <property type="match status" value="1"/>
</dbReference>
<dbReference type="PANTHER" id="PTHR33495">
    <property type="entry name" value="ANTI-SIGMA FACTOR ANTAGONIST TM_1081-RELATED-RELATED"/>
    <property type="match status" value="1"/>
</dbReference>
<feature type="domain" description="STAS" evidence="3">
    <location>
        <begin position="9"/>
        <end position="115"/>
    </location>
</feature>